<gene>
    <name evidence="1" type="ORF">CH379_004425</name>
</gene>
<dbReference type="AlphaFoldDB" id="A0AAE4TWU1"/>
<dbReference type="NCBIfam" id="NF047511">
    <property type="entry name" value="LIC_11959_fam"/>
    <property type="match status" value="1"/>
</dbReference>
<reference evidence="1 2" key="1">
    <citation type="journal article" date="2018" name="Microb. Genom.">
        <title>Deciphering the unexplored Leptospira diversity from soils uncovers genomic evolution to virulence.</title>
        <authorList>
            <person name="Thibeaux R."/>
            <person name="Iraola G."/>
            <person name="Ferres I."/>
            <person name="Bierque E."/>
            <person name="Girault D."/>
            <person name="Soupe-Gilbert M.E."/>
            <person name="Picardeau M."/>
            <person name="Goarant C."/>
        </authorList>
    </citation>
    <scope>NUCLEOTIDE SEQUENCE [LARGE SCALE GENOMIC DNA]</scope>
    <source>
        <strain evidence="1 2">ATI7-C-A5</strain>
    </source>
</reference>
<comment type="caution">
    <text evidence="1">The sequence shown here is derived from an EMBL/GenBank/DDBJ whole genome shotgun (WGS) entry which is preliminary data.</text>
</comment>
<dbReference type="EMBL" id="NPEF02000003">
    <property type="protein sequence ID" value="MDV6234874.1"/>
    <property type="molecule type" value="Genomic_DNA"/>
</dbReference>
<name>A0AAE4TWU1_9LEPT</name>
<accession>A0AAE4TWU1</accession>
<organism evidence="1 2">
    <name type="scientific">Leptospira ellisii</name>
    <dbReference type="NCBI Taxonomy" id="2023197"/>
    <lineage>
        <taxon>Bacteria</taxon>
        <taxon>Pseudomonadati</taxon>
        <taxon>Spirochaetota</taxon>
        <taxon>Spirochaetia</taxon>
        <taxon>Leptospirales</taxon>
        <taxon>Leptospiraceae</taxon>
        <taxon>Leptospira</taxon>
    </lineage>
</organism>
<evidence type="ECO:0000313" key="1">
    <source>
        <dbReference type="EMBL" id="MDV6234874.1"/>
    </source>
</evidence>
<proteinExistence type="predicted"/>
<sequence>MRASLLLLVSVWSLETSAQEVQRAAATYRGSISFSEPRLSDIKESLNDNSPNFPEAWKLFFQELKGNYAVFYDWNGENVYYKYRINKFDRSRARQVKKLAEGAAYEIRGRWEGMILFSNSVVPSYKKASEITLKDKKEKHSVPVYELGEFRELALDEILY</sequence>
<keyword evidence="2" id="KW-1185">Reference proteome</keyword>
<dbReference type="Proteomes" id="UP000232122">
    <property type="component" value="Unassembled WGS sequence"/>
</dbReference>
<protein>
    <submittedName>
        <fullName evidence="1">Uncharacterized protein</fullName>
    </submittedName>
</protein>
<dbReference type="RefSeq" id="WP_207796237.1">
    <property type="nucleotide sequence ID" value="NZ_NPEF02000003.1"/>
</dbReference>
<evidence type="ECO:0000313" key="2">
    <source>
        <dbReference type="Proteomes" id="UP000232122"/>
    </source>
</evidence>